<evidence type="ECO:0000313" key="6">
    <source>
        <dbReference type="EMBL" id="CAD2141421.1"/>
    </source>
</evidence>
<dbReference type="InterPro" id="IPR045573">
    <property type="entry name" value="Fut8_N_cat"/>
</dbReference>
<protein>
    <recommendedName>
        <fullName evidence="5">GT23 domain-containing protein</fullName>
    </recommendedName>
</protein>
<dbReference type="EMBL" id="CAJEWN010000027">
    <property type="protein sequence ID" value="CAD2141421.1"/>
    <property type="molecule type" value="Genomic_DNA"/>
</dbReference>
<comment type="similarity">
    <text evidence="3">Belongs to the glycosyltransferase 23 family.</text>
</comment>
<dbReference type="GO" id="GO:0006487">
    <property type="term" value="P:protein N-linked glycosylation"/>
    <property type="evidence" value="ECO:0007669"/>
    <property type="project" value="TreeGrafter"/>
</dbReference>
<dbReference type="PANTHER" id="PTHR13132">
    <property type="entry name" value="ALPHA- 1,6 -FUCOSYLTRANSFERASE"/>
    <property type="match status" value="1"/>
</dbReference>
<comment type="caution">
    <text evidence="6">The sequence shown here is derived from an EMBL/GenBank/DDBJ whole genome shotgun (WGS) entry which is preliminary data.</text>
</comment>
<accession>A0A6V7U0J5</accession>
<keyword evidence="2 3" id="KW-0808">Transferase</keyword>
<dbReference type="GO" id="GO:0046921">
    <property type="term" value="F:alpha-(1-&gt;6)-fucosyltransferase activity"/>
    <property type="evidence" value="ECO:0007669"/>
    <property type="project" value="TreeGrafter"/>
</dbReference>
<name>A0A6V7U0J5_MELEN</name>
<evidence type="ECO:0000256" key="2">
    <source>
        <dbReference type="ARBA" id="ARBA00022679"/>
    </source>
</evidence>
<feature type="transmembrane region" description="Helical" evidence="4">
    <location>
        <begin position="6"/>
        <end position="25"/>
    </location>
</feature>
<evidence type="ECO:0000313" key="7">
    <source>
        <dbReference type="Proteomes" id="UP000580250"/>
    </source>
</evidence>
<keyword evidence="1 3" id="KW-0328">Glycosyltransferase</keyword>
<proteinExistence type="inferred from homology"/>
<dbReference type="OrthoDB" id="2014825at2759"/>
<dbReference type="SUPFAM" id="SSF50044">
    <property type="entry name" value="SH3-domain"/>
    <property type="match status" value="1"/>
</dbReference>
<evidence type="ECO:0000256" key="1">
    <source>
        <dbReference type="ARBA" id="ARBA00022676"/>
    </source>
</evidence>
<evidence type="ECO:0000256" key="3">
    <source>
        <dbReference type="PROSITE-ProRule" id="PRU00992"/>
    </source>
</evidence>
<dbReference type="Gene3D" id="2.30.30.40">
    <property type="entry name" value="SH3 Domains"/>
    <property type="match status" value="1"/>
</dbReference>
<dbReference type="InterPro" id="IPR027350">
    <property type="entry name" value="GT23_dom"/>
</dbReference>
<dbReference type="PROSITE" id="PS51659">
    <property type="entry name" value="GT23"/>
    <property type="match status" value="1"/>
</dbReference>
<keyword evidence="4" id="KW-0472">Membrane</keyword>
<dbReference type="Gene3D" id="3.40.50.11350">
    <property type="match status" value="1"/>
</dbReference>
<dbReference type="InterPro" id="IPR036028">
    <property type="entry name" value="SH3-like_dom_sf"/>
</dbReference>
<feature type="domain" description="GT23" evidence="5">
    <location>
        <begin position="132"/>
        <end position="439"/>
    </location>
</feature>
<sequence>MNTIIFIPICFVIFFTILIYFKTLLINQHQQNVFHSTVSLETILQQEFASSIPEIKHQIKELFDLLGSSVNYNENDLIINSKNEFRRKQFARLLSKINQIADPSNHKKELDHLAQYINQTLYKLQYPTDCNKRRIIVCSLDINCGFGCTFHHIIFCLYMSTISNRTLIFEKHGDKWKYNVRWSDVFSQITNCSYENHVKAYLPITQYKGPTQQQRIVSLSLRSATRDLTHLPNVAPSEFEEILIKHHTNPQAWFMGQYANFVLRFNESALLKINKIESKFHMDYGTIAGIHVRRTDKYIEVPPYKLEEYMKWIDLWYNAEEYNVQTINSKLNLKQQNKTLNKRKLFIATDEPQKIILEAEKRWGSQYEFVHNSQDAHYGKVANDPERCSLESLISLIVEIRCLAKCRYVVCTFSSNVCRIVYELMQAYQGYAGENVHSLDFDYEELWNEKQMILISDYKATNNEEIDALKGDIIIFKKQKLNGYVGAFNTRTKKEGKFPHGLLREKLKFESFPVFSFN</sequence>
<reference evidence="6 7" key="1">
    <citation type="submission" date="2020-08" db="EMBL/GenBank/DDBJ databases">
        <authorList>
            <person name="Koutsovoulos G."/>
            <person name="Danchin GJ E."/>
        </authorList>
    </citation>
    <scope>NUCLEOTIDE SEQUENCE [LARGE SCALE GENOMIC DNA]</scope>
</reference>
<dbReference type="Pfam" id="PF19745">
    <property type="entry name" value="FUT8_N_cat"/>
    <property type="match status" value="1"/>
</dbReference>
<evidence type="ECO:0000259" key="5">
    <source>
        <dbReference type="PROSITE" id="PS51659"/>
    </source>
</evidence>
<dbReference type="PANTHER" id="PTHR13132:SF29">
    <property type="entry name" value="ALPHA-(1,6)-FUCOSYLTRANSFERASE"/>
    <property type="match status" value="1"/>
</dbReference>
<gene>
    <name evidence="6" type="ORF">MENT_LOCUS6848</name>
</gene>
<dbReference type="AlphaFoldDB" id="A0A6V7U0J5"/>
<evidence type="ECO:0000256" key="4">
    <source>
        <dbReference type="SAM" id="Phobius"/>
    </source>
</evidence>
<keyword evidence="4" id="KW-0812">Transmembrane</keyword>
<dbReference type="Proteomes" id="UP000580250">
    <property type="component" value="Unassembled WGS sequence"/>
</dbReference>
<feature type="region of interest" description="Important for donor substrate binding" evidence="3">
    <location>
        <begin position="293"/>
        <end position="294"/>
    </location>
</feature>
<keyword evidence="4" id="KW-1133">Transmembrane helix</keyword>
<organism evidence="6 7">
    <name type="scientific">Meloidogyne enterolobii</name>
    <name type="common">Root-knot nematode worm</name>
    <name type="synonym">Meloidogyne mayaguensis</name>
    <dbReference type="NCBI Taxonomy" id="390850"/>
    <lineage>
        <taxon>Eukaryota</taxon>
        <taxon>Metazoa</taxon>
        <taxon>Ecdysozoa</taxon>
        <taxon>Nematoda</taxon>
        <taxon>Chromadorea</taxon>
        <taxon>Rhabditida</taxon>
        <taxon>Tylenchina</taxon>
        <taxon>Tylenchomorpha</taxon>
        <taxon>Tylenchoidea</taxon>
        <taxon>Meloidogynidae</taxon>
        <taxon>Meloidogyninae</taxon>
        <taxon>Meloidogyne</taxon>
    </lineage>
</organism>